<dbReference type="PROSITE" id="PS50835">
    <property type="entry name" value="IG_LIKE"/>
    <property type="match status" value="1"/>
</dbReference>
<dbReference type="GeneID" id="55008270"/>
<dbReference type="SUPFAM" id="SSF48726">
    <property type="entry name" value="Immunoglobulin"/>
    <property type="match status" value="1"/>
</dbReference>
<dbReference type="InterPro" id="IPR007110">
    <property type="entry name" value="Ig-like_dom"/>
</dbReference>
<reference evidence="3" key="1">
    <citation type="submission" date="2018-11" db="EMBL/GenBank/DDBJ databases">
        <authorList>
            <person name="Olsen N.S."/>
            <person name="Kot W."/>
            <person name="Hansen L.H."/>
        </authorList>
    </citation>
    <scope>NUCLEOTIDE SEQUENCE [LARGE SCALE GENOMIC DNA]</scope>
</reference>
<accession>A0A3G8F315</accession>
<dbReference type="RefSeq" id="YP_009816957.1">
    <property type="nucleotide sequence ID" value="NC_048113.1"/>
</dbReference>
<evidence type="ECO:0000313" key="2">
    <source>
        <dbReference type="EMBL" id="AZF88772.1"/>
    </source>
</evidence>
<dbReference type="InterPro" id="IPR013783">
    <property type="entry name" value="Ig-like_fold"/>
</dbReference>
<feature type="domain" description="Ig-like" evidence="1">
    <location>
        <begin position="185"/>
        <end position="269"/>
    </location>
</feature>
<dbReference type="KEGG" id="vg:55008270"/>
<organism evidence="2 3">
    <name type="scientific">Salmonella phage Lumpael</name>
    <dbReference type="NCBI Taxonomy" id="2488859"/>
    <lineage>
        <taxon>Viruses</taxon>
        <taxon>Duplodnaviria</taxon>
        <taxon>Heunggongvirae</taxon>
        <taxon>Uroviricota</taxon>
        <taxon>Caudoviricetes</taxon>
        <taxon>Murrayvirus</taxon>
        <taxon>Murrayvirus lumpael</taxon>
    </lineage>
</organism>
<evidence type="ECO:0000259" key="1">
    <source>
        <dbReference type="PROSITE" id="PS50835"/>
    </source>
</evidence>
<sequence>MPRQYNQTREDPTMGNFWTYHENTQRGGIELGRVIDPAKASRPVIYLESDPPGLDAAKVSAFMPYYVYTPMSFTQDLPGVAGGDAAATFVPGGSTFSATVEVAGGQAPFTYQWYKFSGGVGTAITLAQNATAQSKVFQITNYTAAAQPGSGNGDWYVVVTDATGATLQSQRIRTKQAIAYSVNLPTTDTWTVGTADALTVTVNAATGLAPYTHEWFKDGVSQGPGTSSGTGNATSTLSKASPAAGDAGVYYCISTSANTNPPKTIQSISCTVTVNPAA</sequence>
<name>A0A3G8F315_9CAUD</name>
<dbReference type="Proteomes" id="UP000270437">
    <property type="component" value="Segment"/>
</dbReference>
<keyword evidence="3" id="KW-1185">Reference proteome</keyword>
<dbReference type="InterPro" id="IPR036179">
    <property type="entry name" value="Ig-like_dom_sf"/>
</dbReference>
<proteinExistence type="predicted"/>
<protein>
    <recommendedName>
        <fullName evidence="1">Ig-like domain-containing protein</fullName>
    </recommendedName>
</protein>
<dbReference type="Gene3D" id="2.60.40.10">
    <property type="entry name" value="Immunoglobulins"/>
    <property type="match status" value="2"/>
</dbReference>
<dbReference type="EMBL" id="MK125141">
    <property type="protein sequence ID" value="AZF88772.1"/>
    <property type="molecule type" value="Genomic_DNA"/>
</dbReference>
<evidence type="ECO:0000313" key="3">
    <source>
        <dbReference type="Proteomes" id="UP000270437"/>
    </source>
</evidence>